<dbReference type="InterPro" id="IPR013098">
    <property type="entry name" value="Ig_I-set"/>
</dbReference>
<evidence type="ECO:0000259" key="2">
    <source>
        <dbReference type="PROSITE" id="PS50835"/>
    </source>
</evidence>
<name>A0A811KH83_9BILA</name>
<sequence>MAPPSIFGDPKISQDESSGSVYLDVVVANADPAKTKWFKGDDELAPSNTYKFSHSDDAGRKKLRCEIKNFDKTLGGVYKAVFAGSDGAENHATFTVQSGNAPEFTDKPKIVQRDGGNVIVIKVRGKSHIEAKAEWFKDDKPLKSDDRVKVVQKPDDKDKDATQYLLEITGPQKSDEAKYKCVLKNAEGSNQQSLNLVFD</sequence>
<dbReference type="Pfam" id="PF07679">
    <property type="entry name" value="I-set"/>
    <property type="match status" value="1"/>
</dbReference>
<keyword evidence="1" id="KW-0393">Immunoglobulin domain</keyword>
<dbReference type="PROSITE" id="PS50835">
    <property type="entry name" value="IG_LIKE"/>
    <property type="match status" value="1"/>
</dbReference>
<feature type="domain" description="Ig-like" evidence="2">
    <location>
        <begin position="102"/>
        <end position="197"/>
    </location>
</feature>
<reference evidence="3" key="1">
    <citation type="submission" date="2020-09" db="EMBL/GenBank/DDBJ databases">
        <authorList>
            <person name="Kikuchi T."/>
        </authorList>
    </citation>
    <scope>NUCLEOTIDE SEQUENCE</scope>
    <source>
        <strain evidence="3">SH1</strain>
    </source>
</reference>
<dbReference type="Proteomes" id="UP000614601">
    <property type="component" value="Unassembled WGS sequence"/>
</dbReference>
<comment type="caution">
    <text evidence="3">The sequence shown here is derived from an EMBL/GenBank/DDBJ whole genome shotgun (WGS) entry which is preliminary data.</text>
</comment>
<dbReference type="InterPro" id="IPR013783">
    <property type="entry name" value="Ig-like_fold"/>
</dbReference>
<dbReference type="Gene3D" id="2.60.40.10">
    <property type="entry name" value="Immunoglobulins"/>
    <property type="match status" value="2"/>
</dbReference>
<accession>A0A811KH83</accession>
<dbReference type="PANTHER" id="PTHR14340">
    <property type="entry name" value="MICROFIBRIL-ASSOCIATED GLYCOPROTEIN 3"/>
    <property type="match status" value="1"/>
</dbReference>
<dbReference type="EMBL" id="CAJFCW020000003">
    <property type="protein sequence ID" value="CAG9103270.1"/>
    <property type="molecule type" value="Genomic_DNA"/>
</dbReference>
<dbReference type="EMBL" id="CAJFDH010000003">
    <property type="protein sequence ID" value="CAD5214792.1"/>
    <property type="molecule type" value="Genomic_DNA"/>
</dbReference>
<dbReference type="OrthoDB" id="504170at2759"/>
<protein>
    <recommendedName>
        <fullName evidence="2">Ig-like domain-containing protein</fullName>
    </recommendedName>
</protein>
<proteinExistence type="predicted"/>
<evidence type="ECO:0000256" key="1">
    <source>
        <dbReference type="ARBA" id="ARBA00023319"/>
    </source>
</evidence>
<dbReference type="SUPFAM" id="SSF48726">
    <property type="entry name" value="Immunoglobulin"/>
    <property type="match status" value="2"/>
</dbReference>
<dbReference type="InterPro" id="IPR007110">
    <property type="entry name" value="Ig-like_dom"/>
</dbReference>
<dbReference type="InterPro" id="IPR036179">
    <property type="entry name" value="Ig-like_dom_sf"/>
</dbReference>
<dbReference type="AlphaFoldDB" id="A0A811KH83"/>
<dbReference type="PANTHER" id="PTHR14340:SF9">
    <property type="entry name" value="FIBRONECTIN TYPE-III DOMAIN-CONTAINING PROTEIN"/>
    <property type="match status" value="1"/>
</dbReference>
<evidence type="ECO:0000313" key="3">
    <source>
        <dbReference type="EMBL" id="CAD5214792.1"/>
    </source>
</evidence>
<dbReference type="Proteomes" id="UP000783686">
    <property type="component" value="Unassembled WGS sequence"/>
</dbReference>
<organism evidence="3 4">
    <name type="scientific">Bursaphelenchus okinawaensis</name>
    <dbReference type="NCBI Taxonomy" id="465554"/>
    <lineage>
        <taxon>Eukaryota</taxon>
        <taxon>Metazoa</taxon>
        <taxon>Ecdysozoa</taxon>
        <taxon>Nematoda</taxon>
        <taxon>Chromadorea</taxon>
        <taxon>Rhabditida</taxon>
        <taxon>Tylenchina</taxon>
        <taxon>Tylenchomorpha</taxon>
        <taxon>Aphelenchoidea</taxon>
        <taxon>Aphelenchoididae</taxon>
        <taxon>Bursaphelenchus</taxon>
    </lineage>
</organism>
<keyword evidence="4" id="KW-1185">Reference proteome</keyword>
<evidence type="ECO:0000313" key="4">
    <source>
        <dbReference type="Proteomes" id="UP000614601"/>
    </source>
</evidence>
<gene>
    <name evidence="3" type="ORF">BOKJ2_LOCUS5770</name>
</gene>